<evidence type="ECO:0000313" key="1">
    <source>
        <dbReference type="EMBL" id="KXZ41311.1"/>
    </source>
</evidence>
<reference evidence="2" key="1">
    <citation type="journal article" date="2016" name="Nat. Commun.">
        <title>The Gonium pectorale genome demonstrates co-option of cell cycle regulation during the evolution of multicellularity.</title>
        <authorList>
            <person name="Hanschen E.R."/>
            <person name="Marriage T.N."/>
            <person name="Ferris P.J."/>
            <person name="Hamaji T."/>
            <person name="Toyoda A."/>
            <person name="Fujiyama A."/>
            <person name="Neme R."/>
            <person name="Noguchi H."/>
            <person name="Minakuchi Y."/>
            <person name="Suzuki M."/>
            <person name="Kawai-Toyooka H."/>
            <person name="Smith D.R."/>
            <person name="Sparks H."/>
            <person name="Anderson J."/>
            <person name="Bakaric R."/>
            <person name="Luria V."/>
            <person name="Karger A."/>
            <person name="Kirschner M.W."/>
            <person name="Durand P.M."/>
            <person name="Michod R.E."/>
            <person name="Nozaki H."/>
            <person name="Olson B.J."/>
        </authorList>
    </citation>
    <scope>NUCLEOTIDE SEQUENCE [LARGE SCALE GENOMIC DNA]</scope>
    <source>
        <strain evidence="2">NIES-2863</strain>
    </source>
</reference>
<dbReference type="AlphaFoldDB" id="A0A150FUK6"/>
<name>A0A150FUK6_GONPE</name>
<proteinExistence type="predicted"/>
<protein>
    <submittedName>
        <fullName evidence="1">Uncharacterized protein</fullName>
    </submittedName>
</protein>
<comment type="caution">
    <text evidence="1">The sequence shown here is derived from an EMBL/GenBank/DDBJ whole genome shotgun (WGS) entry which is preliminary data.</text>
</comment>
<keyword evidence="2" id="KW-1185">Reference proteome</keyword>
<dbReference type="Proteomes" id="UP000075714">
    <property type="component" value="Unassembled WGS sequence"/>
</dbReference>
<organism evidence="1 2">
    <name type="scientific">Gonium pectorale</name>
    <name type="common">Green alga</name>
    <dbReference type="NCBI Taxonomy" id="33097"/>
    <lineage>
        <taxon>Eukaryota</taxon>
        <taxon>Viridiplantae</taxon>
        <taxon>Chlorophyta</taxon>
        <taxon>core chlorophytes</taxon>
        <taxon>Chlorophyceae</taxon>
        <taxon>CS clade</taxon>
        <taxon>Chlamydomonadales</taxon>
        <taxon>Volvocaceae</taxon>
        <taxon>Gonium</taxon>
    </lineage>
</organism>
<accession>A0A150FUK6</accession>
<sequence length="126" mass="13103">MKVKLVCRGRCLEGEEELERAAAGGGTLLLLASRGPPAASGAVAVRAWLWMWAQRFREWLWRRLVALARSRHAVAAGSALRPLLDVARAFLASLHPAFAAGAGPGAGVPVGEGAGDGPVMAAARPD</sequence>
<dbReference type="EMBL" id="LSYV01000559">
    <property type="protein sequence ID" value="KXZ41311.1"/>
    <property type="molecule type" value="Genomic_DNA"/>
</dbReference>
<evidence type="ECO:0000313" key="2">
    <source>
        <dbReference type="Proteomes" id="UP000075714"/>
    </source>
</evidence>
<gene>
    <name evidence="1" type="ORF">GPECTOR_562g585</name>
</gene>